<sequence length="175" mass="18369">MRLTGLALAFFAGLGLAQNWISTGSISEDTTPQSTASSSLGPDENTSLEAVATIEIQVGNLSGSGVIDFAVTSKSRDFNSFTPIPFPIISDRPRQTVSRHSLCTTVPSLNFTAIGSSTVKFNAFNSTLGSIASHSFLPAQPTGLYYFPNVGTVPGIPDVLVLLSAVIPVLLPTFF</sequence>
<keyword evidence="1" id="KW-0732">Signal</keyword>
<feature type="chain" id="PRO_5034598353" evidence="1">
    <location>
        <begin position="18"/>
        <end position="175"/>
    </location>
</feature>
<keyword evidence="3" id="KW-1185">Reference proteome</keyword>
<name>A0A8E2E2V6_9PEZI</name>
<gene>
    <name evidence="2" type="ORF">K432DRAFT_408240</name>
</gene>
<dbReference type="OrthoDB" id="10412635at2759"/>
<evidence type="ECO:0000256" key="1">
    <source>
        <dbReference type="SAM" id="SignalP"/>
    </source>
</evidence>
<feature type="signal peptide" evidence="1">
    <location>
        <begin position="1"/>
        <end position="17"/>
    </location>
</feature>
<dbReference type="Proteomes" id="UP000250266">
    <property type="component" value="Unassembled WGS sequence"/>
</dbReference>
<organism evidence="2 3">
    <name type="scientific">Lepidopterella palustris CBS 459.81</name>
    <dbReference type="NCBI Taxonomy" id="1314670"/>
    <lineage>
        <taxon>Eukaryota</taxon>
        <taxon>Fungi</taxon>
        <taxon>Dikarya</taxon>
        <taxon>Ascomycota</taxon>
        <taxon>Pezizomycotina</taxon>
        <taxon>Dothideomycetes</taxon>
        <taxon>Pleosporomycetidae</taxon>
        <taxon>Mytilinidiales</taxon>
        <taxon>Argynnaceae</taxon>
        <taxon>Lepidopterella</taxon>
    </lineage>
</organism>
<evidence type="ECO:0000313" key="2">
    <source>
        <dbReference type="EMBL" id="OCK76356.1"/>
    </source>
</evidence>
<evidence type="ECO:0000313" key="3">
    <source>
        <dbReference type="Proteomes" id="UP000250266"/>
    </source>
</evidence>
<dbReference type="EMBL" id="KV745218">
    <property type="protein sequence ID" value="OCK76356.1"/>
    <property type="molecule type" value="Genomic_DNA"/>
</dbReference>
<proteinExistence type="predicted"/>
<reference evidence="2 3" key="1">
    <citation type="journal article" date="2016" name="Nat. Commun.">
        <title>Ectomycorrhizal ecology is imprinted in the genome of the dominant symbiotic fungus Cenococcum geophilum.</title>
        <authorList>
            <consortium name="DOE Joint Genome Institute"/>
            <person name="Peter M."/>
            <person name="Kohler A."/>
            <person name="Ohm R.A."/>
            <person name="Kuo A."/>
            <person name="Krutzmann J."/>
            <person name="Morin E."/>
            <person name="Arend M."/>
            <person name="Barry K.W."/>
            <person name="Binder M."/>
            <person name="Choi C."/>
            <person name="Clum A."/>
            <person name="Copeland A."/>
            <person name="Grisel N."/>
            <person name="Haridas S."/>
            <person name="Kipfer T."/>
            <person name="LaButti K."/>
            <person name="Lindquist E."/>
            <person name="Lipzen A."/>
            <person name="Maire R."/>
            <person name="Meier B."/>
            <person name="Mihaltcheva S."/>
            <person name="Molinier V."/>
            <person name="Murat C."/>
            <person name="Poggeler S."/>
            <person name="Quandt C.A."/>
            <person name="Sperisen C."/>
            <person name="Tritt A."/>
            <person name="Tisserant E."/>
            <person name="Crous P.W."/>
            <person name="Henrissat B."/>
            <person name="Nehls U."/>
            <person name="Egli S."/>
            <person name="Spatafora J.W."/>
            <person name="Grigoriev I.V."/>
            <person name="Martin F.M."/>
        </authorList>
    </citation>
    <scope>NUCLEOTIDE SEQUENCE [LARGE SCALE GENOMIC DNA]</scope>
    <source>
        <strain evidence="2 3">CBS 459.81</strain>
    </source>
</reference>
<protein>
    <submittedName>
        <fullName evidence="2">Uncharacterized protein</fullName>
    </submittedName>
</protein>
<accession>A0A8E2E2V6</accession>
<dbReference type="AlphaFoldDB" id="A0A8E2E2V6"/>